<dbReference type="OrthoDB" id="2593747at2759"/>
<protein>
    <recommendedName>
        <fullName evidence="4">BTB domain-containing protein</fullName>
    </recommendedName>
</protein>
<evidence type="ECO:0000313" key="2">
    <source>
        <dbReference type="EMBL" id="KAJ2930407.1"/>
    </source>
</evidence>
<gene>
    <name evidence="2" type="ORF">H1R20_g6733</name>
</gene>
<accession>A0A9W8J949</accession>
<evidence type="ECO:0000256" key="1">
    <source>
        <dbReference type="SAM" id="MobiDB-lite"/>
    </source>
</evidence>
<dbReference type="AlphaFoldDB" id="A0A9W8J949"/>
<feature type="non-terminal residue" evidence="2">
    <location>
        <position position="1"/>
    </location>
</feature>
<evidence type="ECO:0008006" key="4">
    <source>
        <dbReference type="Google" id="ProtNLM"/>
    </source>
</evidence>
<dbReference type="EMBL" id="JANBPK010000844">
    <property type="protein sequence ID" value="KAJ2930407.1"/>
    <property type="molecule type" value="Genomic_DNA"/>
</dbReference>
<organism evidence="2 3">
    <name type="scientific">Candolleomyces eurysporus</name>
    <dbReference type="NCBI Taxonomy" id="2828524"/>
    <lineage>
        <taxon>Eukaryota</taxon>
        <taxon>Fungi</taxon>
        <taxon>Dikarya</taxon>
        <taxon>Basidiomycota</taxon>
        <taxon>Agaricomycotina</taxon>
        <taxon>Agaricomycetes</taxon>
        <taxon>Agaricomycetidae</taxon>
        <taxon>Agaricales</taxon>
        <taxon>Agaricineae</taxon>
        <taxon>Psathyrellaceae</taxon>
        <taxon>Candolleomyces</taxon>
    </lineage>
</organism>
<feature type="region of interest" description="Disordered" evidence="1">
    <location>
        <begin position="1"/>
        <end position="21"/>
    </location>
</feature>
<reference evidence="2" key="1">
    <citation type="submission" date="2022-06" db="EMBL/GenBank/DDBJ databases">
        <title>Genome Sequence of Candolleomyces eurysporus.</title>
        <authorList>
            <person name="Buettner E."/>
        </authorList>
    </citation>
    <scope>NUCLEOTIDE SEQUENCE</scope>
    <source>
        <strain evidence="2">VTCC 930004</strain>
    </source>
</reference>
<evidence type="ECO:0000313" key="3">
    <source>
        <dbReference type="Proteomes" id="UP001140091"/>
    </source>
</evidence>
<comment type="caution">
    <text evidence="2">The sequence shown here is derived from an EMBL/GenBank/DDBJ whole genome shotgun (WGS) entry which is preliminary data.</text>
</comment>
<keyword evidence="3" id="KW-1185">Reference proteome</keyword>
<sequence length="99" mass="11076">MSTAPNESTSDGASPGPIARPKRIRWGGIIFFKVEEIVFEAPRYRFAEESEVFETILHLPAGSARNVEGQDEENPIVLEGYQAAHFDALLKVLYPTWVL</sequence>
<feature type="compositionally biased region" description="Polar residues" evidence="1">
    <location>
        <begin position="1"/>
        <end position="12"/>
    </location>
</feature>
<name>A0A9W8J949_9AGAR</name>
<dbReference type="Proteomes" id="UP001140091">
    <property type="component" value="Unassembled WGS sequence"/>
</dbReference>
<proteinExistence type="predicted"/>